<feature type="non-terminal residue" evidence="2">
    <location>
        <position position="55"/>
    </location>
</feature>
<sequence>TRSPTAHLIWITDTPDTSLSPWISDTSGAAHPSPACSLPSPRLCQPAVRTTKTES</sequence>
<name>A0A1A8CV31_NOTKA</name>
<feature type="non-terminal residue" evidence="2">
    <location>
        <position position="1"/>
    </location>
</feature>
<gene>
    <name evidence="2" type="primary">Nfu_g_1_014567</name>
</gene>
<accession>A0A1A8CV31</accession>
<evidence type="ECO:0000313" key="2">
    <source>
        <dbReference type="EMBL" id="SBP83599.1"/>
    </source>
</evidence>
<proteinExistence type="predicted"/>
<evidence type="ECO:0000256" key="1">
    <source>
        <dbReference type="SAM" id="MobiDB-lite"/>
    </source>
</evidence>
<protein>
    <submittedName>
        <fullName evidence="2">Uncharacterized protein</fullName>
    </submittedName>
</protein>
<reference evidence="2" key="2">
    <citation type="submission" date="2016-06" db="EMBL/GenBank/DDBJ databases">
        <title>The genome of a short-lived fish provides insights into sex chromosome evolution and the genetic control of aging.</title>
        <authorList>
            <person name="Reichwald K."/>
            <person name="Felder M."/>
            <person name="Petzold A."/>
            <person name="Koch P."/>
            <person name="Groth M."/>
            <person name="Platzer M."/>
        </authorList>
    </citation>
    <scope>NUCLEOTIDE SEQUENCE</scope>
    <source>
        <tissue evidence="2">Brain</tissue>
    </source>
</reference>
<dbReference type="AlphaFoldDB" id="A0A1A8CV31"/>
<feature type="region of interest" description="Disordered" evidence="1">
    <location>
        <begin position="21"/>
        <end position="55"/>
    </location>
</feature>
<organism evidence="2">
    <name type="scientific">Nothobranchius kadleci</name>
    <name type="common">African annual killifish</name>
    <dbReference type="NCBI Taxonomy" id="1051664"/>
    <lineage>
        <taxon>Eukaryota</taxon>
        <taxon>Metazoa</taxon>
        <taxon>Chordata</taxon>
        <taxon>Craniata</taxon>
        <taxon>Vertebrata</taxon>
        <taxon>Euteleostomi</taxon>
        <taxon>Actinopterygii</taxon>
        <taxon>Neopterygii</taxon>
        <taxon>Teleostei</taxon>
        <taxon>Neoteleostei</taxon>
        <taxon>Acanthomorphata</taxon>
        <taxon>Ovalentaria</taxon>
        <taxon>Atherinomorphae</taxon>
        <taxon>Cyprinodontiformes</taxon>
        <taxon>Nothobranchiidae</taxon>
        <taxon>Nothobranchius</taxon>
    </lineage>
</organism>
<reference evidence="2" key="1">
    <citation type="submission" date="2016-05" db="EMBL/GenBank/DDBJ databases">
        <authorList>
            <person name="Lavstsen T."/>
            <person name="Jespersen J.S."/>
        </authorList>
    </citation>
    <scope>NUCLEOTIDE SEQUENCE</scope>
    <source>
        <tissue evidence="2">Brain</tissue>
    </source>
</reference>
<dbReference type="EMBL" id="HADZ01019658">
    <property type="protein sequence ID" value="SBP83599.1"/>
    <property type="molecule type" value="Transcribed_RNA"/>
</dbReference>